<evidence type="ECO:0000313" key="2">
    <source>
        <dbReference type="Proteomes" id="UP000525389"/>
    </source>
</evidence>
<comment type="caution">
    <text evidence="1">The sequence shown here is derived from an EMBL/GenBank/DDBJ whole genome shotgun (WGS) entry which is preliminary data.</text>
</comment>
<proteinExistence type="predicted"/>
<protein>
    <submittedName>
        <fullName evidence="1">Excisionase family DNA binding protein</fullName>
    </submittedName>
</protein>
<reference evidence="1 2" key="1">
    <citation type="submission" date="2020-08" db="EMBL/GenBank/DDBJ databases">
        <title>Genomic Encyclopedia of Type Strains, Phase IV (KMG-IV): sequencing the most valuable type-strain genomes for metagenomic binning, comparative biology and taxonomic classification.</title>
        <authorList>
            <person name="Goeker M."/>
        </authorList>
    </citation>
    <scope>NUCLEOTIDE SEQUENCE [LARGE SCALE GENOMIC DNA]</scope>
    <source>
        <strain evidence="1 2">DSM 101791</strain>
    </source>
</reference>
<accession>A0A7W8GFB9</accession>
<gene>
    <name evidence="1" type="ORF">HNQ09_001871</name>
</gene>
<keyword evidence="2" id="KW-1185">Reference proteome</keyword>
<dbReference type="EMBL" id="JACHFN010000006">
    <property type="protein sequence ID" value="MBB5234433.1"/>
    <property type="molecule type" value="Genomic_DNA"/>
</dbReference>
<dbReference type="Proteomes" id="UP000525389">
    <property type="component" value="Unassembled WGS sequence"/>
</dbReference>
<organism evidence="1 2">
    <name type="scientific">Deinococcus budaensis</name>
    <dbReference type="NCBI Taxonomy" id="1665626"/>
    <lineage>
        <taxon>Bacteria</taxon>
        <taxon>Thermotogati</taxon>
        <taxon>Deinococcota</taxon>
        <taxon>Deinococci</taxon>
        <taxon>Deinococcales</taxon>
        <taxon>Deinococcaceae</taxon>
        <taxon>Deinococcus</taxon>
    </lineage>
</organism>
<name>A0A7W8GFB9_9DEIO</name>
<dbReference type="AlphaFoldDB" id="A0A7W8GFB9"/>
<evidence type="ECO:0000313" key="1">
    <source>
        <dbReference type="EMBL" id="MBB5234433.1"/>
    </source>
</evidence>
<sequence>MKLAYTYDEAAAQLGCQKDLVRDLVASGDLQAFTVSPKPDARSKRISHAELTRFIAAREDAERRKFAGLTLSSNARQSA</sequence>
<dbReference type="RefSeq" id="WP_184028247.1">
    <property type="nucleotide sequence ID" value="NZ_JACHFN010000006.1"/>
</dbReference>